<keyword evidence="3" id="KW-1185">Reference proteome</keyword>
<dbReference type="Proteomes" id="UP000203676">
    <property type="component" value="Segment"/>
</dbReference>
<sequence length="1365" mass="145914">MALTRLKNIITSRTGRIIYVNPDDFDASDSIDNRGNSALRPFKTIQRAFLEVARFSYRVGLSNDEFDAFSIMLYPAEYVVDNRPGEVLYTNVAPIDANSNLDITSPNNVLYKYNSVEGGLIVPRGCSLVGTDLRRTKIIPKYIPYPTTYAAKGINEGQEPPRTSIFRVTGGTYFWQFSFFDGSEEGVYFKPDSTETIPPKFSHHRLTCFEFADNVNTLADFIAAGRVPSGDYSAVPNILERTDLEIYYQKISKAFSSIPDTSGDPTTDQIQARVEENRIVGPISDEYRVSQITSNGATATAVTVDEFDQPRNHGFSVGVNINIDGVTGSLGPNSAADIALYEGSFTVTSARDNIFTYQMSGEPSGNAVGTAITVKTEIDTVDSASPYAFNLSLRSVWGMNGMHADGSKSTGFKSMVVAQFTGLSLQKDDRAFVLYDQSTGTYTPQAAGSGAHLNGFAEYRKGWAHEHIKCSNDSFIQAVSVFAVGYGTHFTALSGGDMSITNSNSNFGNTALRSAGFKAKAFSKDKSGFVSHIIPPKTLPVVTAVCTGTSGATTVTLPNDGSVYGVLAGMNVTGNGIGTGATVLSTSGNDVTLSVANSATVNNQVIFGDETAVNWVNIDINRTKVINAGLSGQGELAGTRLYLFGYTNENSPPTNKVQGFTVGARLDGTGGSAVPDKLFCQLAATAGADPTPLSARIAGAGPSVSSVTPGAAGSPLQFDSNFYNLDANTGTGTQPGGLDAVGGWYLTVENNNASNEIYQALNTNADFNNVSFTPTTFIKRISDPRDLQDRTYRIRYETDKDKLSPTPRDPISGYVLQPLNSDAGGVNLQGAFYIYDIEKVQPLISGVQNGVYYITLLYASVTPNVANFNDRKFSQNVNEVYPTFDRDNPVADPLRAYSKADTQIIGSVSATNNLLSDGEFVKDPKRSITKEAIVKLLKDTGWPAANAPAYTGGQEDSEGENDGSGSLSTIILTARSGDEEARKINIRTSSGANVPIPVELRRHSIMRSGNHTFEYLGFGPGNYSTAFPQAQVETLTEEQIKFSQSIKEEAGVAFYSGLNSNGDLFIGNQIINPVTGQITSEDIAQLNVVGEENTTIETFSELVLTDKLTVIGGASNQLESIFAGPVTFQGLVSSTQNIQARKLTYTNQDGTTIRQTLMAPPNNPDNGEPNLTGITTYPTQADGDLVYNQSWVPGKSLGWIYYDNGVAGESNWYEFGLSDTGVININDKYGNNVPLTINNAGDAGTGVGIGTEPENTFRLTVSGNTKIDGDVVGTGFGVVGSGKYIRRLYTGDGTTQTFTITNPSNTNIDHTANSILVFINGVMQIGGTASEVSGNTANYSVSNAQVVFGSAPPTGVNIQILELPI</sequence>
<name>M4SIH3_9CAUD</name>
<accession>M4SIH3</accession>
<dbReference type="EMBL" id="HQ634189">
    <property type="protein sequence ID" value="AGH56127.1"/>
    <property type="molecule type" value="Genomic_DNA"/>
</dbReference>
<gene>
    <name evidence="2" type="ORF">CPRG_00043</name>
</gene>
<dbReference type="RefSeq" id="YP_007877807.1">
    <property type="nucleotide sequence ID" value="NC_021072.1"/>
</dbReference>
<organism evidence="2 3">
    <name type="scientific">Synechococcus phage Syn30</name>
    <dbReference type="NCBI Taxonomy" id="536474"/>
    <lineage>
        <taxon>Viruses</taxon>
        <taxon>Duplodnaviria</taxon>
        <taxon>Heunggongvirae</taxon>
        <taxon>Uroviricota</taxon>
        <taxon>Caudoviricetes</taxon>
        <taxon>Pantevenvirales</taxon>
        <taxon>Kyanoviridae</taxon>
        <taxon>Leucotheavirus</taxon>
        <taxon>Leucotheavirus syn30</taxon>
    </lineage>
</organism>
<proteinExistence type="predicted"/>
<dbReference type="GeneID" id="15312227"/>
<evidence type="ECO:0000313" key="3">
    <source>
        <dbReference type="Proteomes" id="UP000203676"/>
    </source>
</evidence>
<feature type="region of interest" description="Disordered" evidence="1">
    <location>
        <begin position="945"/>
        <end position="966"/>
    </location>
</feature>
<evidence type="ECO:0000313" key="2">
    <source>
        <dbReference type="EMBL" id="AGH56127.1"/>
    </source>
</evidence>
<reference evidence="2 3" key="1">
    <citation type="submission" date="2010-11" db="EMBL/GenBank/DDBJ databases">
        <title>The Genome Sequence of Cyanophage Syn30.</title>
        <authorList>
            <consortium name="The Broad Institute Genome Sequencing Platform"/>
            <person name="Henn M.R."/>
            <person name="Sullivan M.S."/>
            <person name="Osburne M.S."/>
            <person name="Levin J."/>
            <person name="Malboeuf C."/>
            <person name="Casali M."/>
            <person name="Russ C."/>
            <person name="Lennon N."/>
            <person name="Chapman S.B."/>
            <person name="Erlich R."/>
            <person name="Young S.K."/>
            <person name="Yandava C."/>
            <person name="Zeng Q."/>
            <person name="Alvarado L."/>
            <person name="Anderson S."/>
            <person name="Berlin A."/>
            <person name="Chen Z."/>
            <person name="Freedman E."/>
            <person name="Gellesch M."/>
            <person name="Goldberg J."/>
            <person name="Green L."/>
            <person name="Griggs A."/>
            <person name="Gujja S."/>
            <person name="Heilman E.R."/>
            <person name="Heiman D."/>
            <person name="Hollinger A."/>
            <person name="Howarth C."/>
            <person name="Larson L."/>
            <person name="Mehta T."/>
            <person name="Pearson M."/>
            <person name="Roberts A."/>
            <person name="Ryan E."/>
            <person name="Saif S."/>
            <person name="Shea T."/>
            <person name="Shenoy N."/>
            <person name="Sisk P."/>
            <person name="Stolte C."/>
            <person name="Sykes S."/>
            <person name="White J."/>
            <person name="Yu Q."/>
            <person name="Coleman M.L."/>
            <person name="Huang K.H."/>
            <person name="Weigele P.R."/>
            <person name="DeFrancesco A.S."/>
            <person name="Kern S.E."/>
            <person name="Thompson L.R."/>
            <person name="Fu R."/>
            <person name="Hombeck B."/>
            <person name="Chisholm S.W."/>
            <person name="Haas B."/>
            <person name="Nusbaum C."/>
            <person name="Birren B."/>
        </authorList>
    </citation>
    <scope>NUCLEOTIDE SEQUENCE [LARGE SCALE GENOMIC DNA]</scope>
    <source>
        <strain evidence="2 3">Syn30</strain>
    </source>
</reference>
<evidence type="ECO:0000256" key="1">
    <source>
        <dbReference type="SAM" id="MobiDB-lite"/>
    </source>
</evidence>
<protein>
    <submittedName>
        <fullName evidence="2">Fiber</fullName>
    </submittedName>
</protein>
<dbReference type="KEGG" id="vg:15312227"/>